<comment type="subcellular location">
    <subcellularLocation>
        <location evidence="1">Cell outer membrane</location>
    </subcellularLocation>
</comment>
<accession>A0A1M6K752</accession>
<dbReference type="GO" id="GO:0009279">
    <property type="term" value="C:cell outer membrane"/>
    <property type="evidence" value="ECO:0007669"/>
    <property type="project" value="UniProtKB-SubCell"/>
</dbReference>
<evidence type="ECO:0000259" key="5">
    <source>
        <dbReference type="Pfam" id="PF07715"/>
    </source>
</evidence>
<feature type="domain" description="Outer membrane protein beta-barrel" evidence="6">
    <location>
        <begin position="372"/>
        <end position="784"/>
    </location>
</feature>
<feature type="region of interest" description="Disordered" evidence="4">
    <location>
        <begin position="264"/>
        <end position="286"/>
    </location>
</feature>
<keyword evidence="3" id="KW-0998">Cell outer membrane</keyword>
<dbReference type="Gene3D" id="2.170.130.10">
    <property type="entry name" value="TonB-dependent receptor, plug domain"/>
    <property type="match status" value="1"/>
</dbReference>
<evidence type="ECO:0000256" key="4">
    <source>
        <dbReference type="SAM" id="MobiDB-lite"/>
    </source>
</evidence>
<evidence type="ECO:0000313" key="8">
    <source>
        <dbReference type="Proteomes" id="UP000184474"/>
    </source>
</evidence>
<feature type="domain" description="TonB-dependent receptor plug" evidence="5">
    <location>
        <begin position="145"/>
        <end position="211"/>
    </location>
</feature>
<evidence type="ECO:0000256" key="2">
    <source>
        <dbReference type="ARBA" id="ARBA00023136"/>
    </source>
</evidence>
<dbReference type="InterPro" id="IPR041700">
    <property type="entry name" value="OMP_b-brl_3"/>
</dbReference>
<evidence type="ECO:0000256" key="1">
    <source>
        <dbReference type="ARBA" id="ARBA00004442"/>
    </source>
</evidence>
<keyword evidence="2" id="KW-0472">Membrane</keyword>
<feature type="compositionally biased region" description="Polar residues" evidence="4">
    <location>
        <begin position="277"/>
        <end position="286"/>
    </location>
</feature>
<dbReference type="STRING" id="156994.SAMN04488028_101462"/>
<sequence length="795" mass="91209">MKFFTILKFGLVVFALLVGNLSFSQSKIQLSGQTIDEEGLGVPFSNIAVLALADSSIVSGTVSDYDGNYRMTVPAGKYHIRLSYIGYKTMLLNNQDLSTDLNLGQVVLQSDVKRMEEVVIESRKYDVEVRPGVKAFNVGASPASESSNALDMLQNIPSTSVGIDDEVSFRGRQVAIFIDGVESDVANILEQIPASEIESIEVISTPSAKYDVKNGESVINVVLKKGNRQGTFANAALGVGNDNYKRANANGKWRNNQFEIGGGTSQKWDSRLDNGDSYRTSYSEDTTQQDQYYAGRNDMYNQYYHFKTQYRMNEDNLIQLNASSGINNFNPEKEFDVEYTNDEVLDRTLDRSRKGEDQRHWFWGNFLFKQAFREGKSELRARVKYGYSDKDDEFVFLDSTFNADGSFREVSRLDQINDKMTGDIRQRYSVDYEHGLGDNYRVEIGAAYWLRNSERIYDYSTYHENNGWEKDTNRSNQYIYAEKVWTTYGQFNGTVVGLESLSYSLGVRAEHTSLDPQAVGIEESYLNQYWRLMPSIQLAYQMDESQSLSFNYSTKNKAPNYYRLNPFVTYYSPTAISYGNPYLKPQSINALELSHDKTWNGDQVYLSNSVYYKQVKDADIRYRFEDENEIVNFTYTNVDAAASLGWELIANFRPIEQLRINTSMNLSNAAYTTYNSMQEQLRRRGTNFSSKSSLEYQLPMGFSTQLTMNYFSQQLTAQGYNEPYYFADFVMRQKLLDDKLSVSMKFADLLHSWERNSVVDQSDTFASANTYQRNSVRYYLTLSYRFSKLKWASDS</sequence>
<dbReference type="Pfam" id="PF13715">
    <property type="entry name" value="CarbopepD_reg_2"/>
    <property type="match status" value="1"/>
</dbReference>
<dbReference type="Proteomes" id="UP000184474">
    <property type="component" value="Unassembled WGS sequence"/>
</dbReference>
<dbReference type="InterPro" id="IPR012910">
    <property type="entry name" value="Plug_dom"/>
</dbReference>
<dbReference type="RefSeq" id="WP_170863714.1">
    <property type="nucleotide sequence ID" value="NZ_FRAA01000001.1"/>
</dbReference>
<proteinExistence type="predicted"/>
<name>A0A1M6K752_REIAG</name>
<evidence type="ECO:0000256" key="3">
    <source>
        <dbReference type="ARBA" id="ARBA00023237"/>
    </source>
</evidence>
<keyword evidence="8" id="KW-1185">Reference proteome</keyword>
<protein>
    <submittedName>
        <fullName evidence="7">Outer membrane receptor proteins, mostly Fe transport</fullName>
    </submittedName>
</protein>
<dbReference type="SUPFAM" id="SSF49464">
    <property type="entry name" value="Carboxypeptidase regulatory domain-like"/>
    <property type="match status" value="1"/>
</dbReference>
<organism evidence="7 8">
    <name type="scientific">Reichenbachiella agariperforans</name>
    <dbReference type="NCBI Taxonomy" id="156994"/>
    <lineage>
        <taxon>Bacteria</taxon>
        <taxon>Pseudomonadati</taxon>
        <taxon>Bacteroidota</taxon>
        <taxon>Cytophagia</taxon>
        <taxon>Cytophagales</taxon>
        <taxon>Reichenbachiellaceae</taxon>
        <taxon>Reichenbachiella</taxon>
    </lineage>
</organism>
<reference evidence="8" key="1">
    <citation type="submission" date="2016-11" db="EMBL/GenBank/DDBJ databases">
        <authorList>
            <person name="Varghese N."/>
            <person name="Submissions S."/>
        </authorList>
    </citation>
    <scope>NUCLEOTIDE SEQUENCE [LARGE SCALE GENOMIC DNA]</scope>
    <source>
        <strain evidence="8">DSM 26134</strain>
    </source>
</reference>
<gene>
    <name evidence="7" type="ORF">SAMN04488028_101462</name>
</gene>
<dbReference type="InterPro" id="IPR037066">
    <property type="entry name" value="Plug_dom_sf"/>
</dbReference>
<dbReference type="EMBL" id="FRAA01000001">
    <property type="protein sequence ID" value="SHJ54650.1"/>
    <property type="molecule type" value="Genomic_DNA"/>
</dbReference>
<evidence type="ECO:0000313" key="7">
    <source>
        <dbReference type="EMBL" id="SHJ54650.1"/>
    </source>
</evidence>
<dbReference type="Pfam" id="PF14905">
    <property type="entry name" value="OMP_b-brl_3"/>
    <property type="match status" value="1"/>
</dbReference>
<keyword evidence="7" id="KW-0675">Receptor</keyword>
<dbReference type="Pfam" id="PF07715">
    <property type="entry name" value="Plug"/>
    <property type="match status" value="1"/>
</dbReference>
<dbReference type="SUPFAM" id="SSF56935">
    <property type="entry name" value="Porins"/>
    <property type="match status" value="1"/>
</dbReference>
<dbReference type="Gene3D" id="2.40.170.20">
    <property type="entry name" value="TonB-dependent receptor, beta-barrel domain"/>
    <property type="match status" value="1"/>
</dbReference>
<dbReference type="InterPro" id="IPR036942">
    <property type="entry name" value="Beta-barrel_TonB_sf"/>
</dbReference>
<dbReference type="InterPro" id="IPR008969">
    <property type="entry name" value="CarboxyPept-like_regulatory"/>
</dbReference>
<evidence type="ECO:0000259" key="6">
    <source>
        <dbReference type="Pfam" id="PF14905"/>
    </source>
</evidence>
<dbReference type="AlphaFoldDB" id="A0A1M6K752"/>